<comment type="caution">
    <text evidence="1">The sequence shown here is derived from an EMBL/GenBank/DDBJ whole genome shotgun (WGS) entry which is preliminary data.</text>
</comment>
<dbReference type="EMBL" id="DSFC01000115">
    <property type="protein sequence ID" value="HEV09155.1"/>
    <property type="molecule type" value="Genomic_DNA"/>
</dbReference>
<dbReference type="PANTHER" id="PTHR34613">
    <property type="entry name" value="SLL0800 PROTEIN"/>
    <property type="match status" value="1"/>
</dbReference>
<sequence>MEEKQPTLDLAIRDLFKEIPQGFLKALTNKQATKFITISLTDVDIRPDFVVELEDTNILHVEFQSFNDQSMPFRMLIYKALLKSKFKDKTISQVVLYIGEEKLRMANSIEDDGLKFWYKLVDVRDIPCQYLMESENLADKILACLCDVKDPRNYLIRIFTELSKLPDHDRKRYEKLLKSLLKKRKLLIQTFIKLQEESAMPISFTWEEIVSDPFFKKGLEEGKLEEAREALLEYIETKYDKIPEGIKDKVEKINDIQKLKELRKSVIKSNSLDEVIDLFKNI</sequence>
<proteinExistence type="predicted"/>
<dbReference type="PANTHER" id="PTHR34613:SF1">
    <property type="entry name" value="SLL6017 PROTEIN"/>
    <property type="match status" value="1"/>
</dbReference>
<dbReference type="AlphaFoldDB" id="A0A832DQY2"/>
<accession>A0A832DQY2</accession>
<gene>
    <name evidence="1" type="ORF">ENO34_01995</name>
</gene>
<dbReference type="Proteomes" id="UP000885621">
    <property type="component" value="Unassembled WGS sequence"/>
</dbReference>
<organism evidence="1">
    <name type="scientific">Sulfurihydrogenibium azorense</name>
    <dbReference type="NCBI Taxonomy" id="309806"/>
    <lineage>
        <taxon>Bacteria</taxon>
        <taxon>Pseudomonadati</taxon>
        <taxon>Aquificota</taxon>
        <taxon>Aquificia</taxon>
        <taxon>Aquificales</taxon>
        <taxon>Hydrogenothermaceae</taxon>
        <taxon>Sulfurihydrogenibium</taxon>
    </lineage>
</organism>
<name>A0A832DQY2_9AQUI</name>
<evidence type="ECO:0008006" key="2">
    <source>
        <dbReference type="Google" id="ProtNLM"/>
    </source>
</evidence>
<protein>
    <recommendedName>
        <fullName evidence="2">Transposase (putative) YhgA-like domain-containing protein</fullName>
    </recommendedName>
</protein>
<reference evidence="1" key="1">
    <citation type="journal article" date="2020" name="mSystems">
        <title>Genome- and Community-Level Interaction Insights into Carbon Utilization and Element Cycling Functions of Hydrothermarchaeota in Hydrothermal Sediment.</title>
        <authorList>
            <person name="Zhou Z."/>
            <person name="Liu Y."/>
            <person name="Xu W."/>
            <person name="Pan J."/>
            <person name="Luo Z.H."/>
            <person name="Li M."/>
        </authorList>
    </citation>
    <scope>NUCLEOTIDE SEQUENCE [LARGE SCALE GENOMIC DNA]</scope>
    <source>
        <strain evidence="1">SpSt-1257</strain>
    </source>
</reference>
<evidence type="ECO:0000313" key="1">
    <source>
        <dbReference type="EMBL" id="HEV09155.1"/>
    </source>
</evidence>